<dbReference type="PROSITE" id="PS50960">
    <property type="entry name" value="HTH_PSQ"/>
    <property type="match status" value="1"/>
</dbReference>
<evidence type="ECO:0000256" key="2">
    <source>
        <dbReference type="ARBA" id="ARBA00023125"/>
    </source>
</evidence>
<keyword evidence="2 4" id="KW-0238">DNA-binding</keyword>
<proteinExistence type="predicted"/>
<dbReference type="InterPro" id="IPR006600">
    <property type="entry name" value="HTH_CenpB_DNA-bd_dom"/>
</dbReference>
<comment type="caution">
    <text evidence="7">The sequence shown here is derived from an EMBL/GenBank/DDBJ whole genome shotgun (WGS) entry which is preliminary data.</text>
</comment>
<name>A0A9P0M9K3_ACAOB</name>
<evidence type="ECO:0000256" key="3">
    <source>
        <dbReference type="ARBA" id="ARBA00023242"/>
    </source>
</evidence>
<dbReference type="SMART" id="SM00674">
    <property type="entry name" value="CENPB"/>
    <property type="match status" value="1"/>
</dbReference>
<dbReference type="Proteomes" id="UP001152888">
    <property type="component" value="Unassembled WGS sequence"/>
</dbReference>
<gene>
    <name evidence="7" type="ORF">ACAOBT_LOCUS30573</name>
</gene>
<sequence length="283" mass="32650">MDKNVVLEIELFPHRMKTAEFAKYGHLILPLELRTVLSKVSRFCRNMPAEMRVKYTKDQLSRALEAINNGMSVYKASKTFNVPKTTLRDKRDGKYKIEKCGVQPVLSRDEERTIVEWIVHLAALGFPVTKSQLLESVSNLVKNLQRPNPFKDGKPGNHWFQKFMDRHPEISKRVSQNITTSRSAVAELAIKNWFRKVEEYFRSQNIMDILEDGSRVFNCDESAFFLCPKEKQVLVRRGTKLVYNRVANDEKECLTVLANVSADGSPAPPMVIFPYKRLPKFIP</sequence>
<feature type="domain" description="HTH psq-type" evidence="5">
    <location>
        <begin position="52"/>
        <end position="97"/>
    </location>
</feature>
<reference evidence="7" key="1">
    <citation type="submission" date="2022-03" db="EMBL/GenBank/DDBJ databases">
        <authorList>
            <person name="Sayadi A."/>
        </authorList>
    </citation>
    <scope>NUCLEOTIDE SEQUENCE</scope>
</reference>
<evidence type="ECO:0000256" key="1">
    <source>
        <dbReference type="ARBA" id="ARBA00004123"/>
    </source>
</evidence>
<dbReference type="InterPro" id="IPR009057">
    <property type="entry name" value="Homeodomain-like_sf"/>
</dbReference>
<comment type="subcellular location">
    <subcellularLocation>
        <location evidence="1 4">Nucleus</location>
    </subcellularLocation>
</comment>
<dbReference type="SUPFAM" id="SSF46689">
    <property type="entry name" value="Homeodomain-like"/>
    <property type="match status" value="1"/>
</dbReference>
<feature type="domain" description="HTH CENPB-type" evidence="6">
    <location>
        <begin position="98"/>
        <end position="173"/>
    </location>
</feature>
<dbReference type="GO" id="GO:0005634">
    <property type="term" value="C:nucleus"/>
    <property type="evidence" value="ECO:0007669"/>
    <property type="project" value="UniProtKB-SubCell"/>
</dbReference>
<accession>A0A9P0M9K3</accession>
<dbReference type="Pfam" id="PF05225">
    <property type="entry name" value="HTH_psq"/>
    <property type="match status" value="1"/>
</dbReference>
<evidence type="ECO:0008006" key="9">
    <source>
        <dbReference type="Google" id="ProtNLM"/>
    </source>
</evidence>
<protein>
    <recommendedName>
        <fullName evidence="9">HTH CENPB-type domain-containing protein</fullName>
    </recommendedName>
</protein>
<evidence type="ECO:0000256" key="4">
    <source>
        <dbReference type="PROSITE-ProRule" id="PRU00320"/>
    </source>
</evidence>
<evidence type="ECO:0000313" key="8">
    <source>
        <dbReference type="Proteomes" id="UP001152888"/>
    </source>
</evidence>
<evidence type="ECO:0000259" key="6">
    <source>
        <dbReference type="PROSITE" id="PS51253"/>
    </source>
</evidence>
<dbReference type="AlphaFoldDB" id="A0A9P0M9K3"/>
<dbReference type="EMBL" id="CAKOFQ010007847">
    <property type="protein sequence ID" value="CAH2009013.1"/>
    <property type="molecule type" value="Genomic_DNA"/>
</dbReference>
<dbReference type="Pfam" id="PF03221">
    <property type="entry name" value="HTH_Tnp_Tc5"/>
    <property type="match status" value="1"/>
</dbReference>
<dbReference type="InterPro" id="IPR007889">
    <property type="entry name" value="HTH_Psq"/>
</dbReference>
<evidence type="ECO:0000313" key="7">
    <source>
        <dbReference type="EMBL" id="CAH2009013.1"/>
    </source>
</evidence>
<dbReference type="PANTHER" id="PTHR19303">
    <property type="entry name" value="TRANSPOSON"/>
    <property type="match status" value="1"/>
</dbReference>
<dbReference type="InterPro" id="IPR050863">
    <property type="entry name" value="CenT-Element_Derived"/>
</dbReference>
<organism evidence="7 8">
    <name type="scientific">Acanthoscelides obtectus</name>
    <name type="common">Bean weevil</name>
    <name type="synonym">Bruchus obtectus</name>
    <dbReference type="NCBI Taxonomy" id="200917"/>
    <lineage>
        <taxon>Eukaryota</taxon>
        <taxon>Metazoa</taxon>
        <taxon>Ecdysozoa</taxon>
        <taxon>Arthropoda</taxon>
        <taxon>Hexapoda</taxon>
        <taxon>Insecta</taxon>
        <taxon>Pterygota</taxon>
        <taxon>Neoptera</taxon>
        <taxon>Endopterygota</taxon>
        <taxon>Coleoptera</taxon>
        <taxon>Polyphaga</taxon>
        <taxon>Cucujiformia</taxon>
        <taxon>Chrysomeloidea</taxon>
        <taxon>Chrysomelidae</taxon>
        <taxon>Bruchinae</taxon>
        <taxon>Bruchini</taxon>
        <taxon>Acanthoscelides</taxon>
    </lineage>
</organism>
<dbReference type="Gene3D" id="1.10.10.60">
    <property type="entry name" value="Homeodomain-like"/>
    <property type="match status" value="1"/>
</dbReference>
<feature type="DNA-binding region" description="H-T-H motif" evidence="4">
    <location>
        <begin position="73"/>
        <end position="93"/>
    </location>
</feature>
<dbReference type="PROSITE" id="PS51253">
    <property type="entry name" value="HTH_CENPB"/>
    <property type="match status" value="1"/>
</dbReference>
<dbReference type="PANTHER" id="PTHR19303:SF74">
    <property type="entry name" value="POGO TRANSPOSABLE ELEMENT WITH KRAB DOMAIN"/>
    <property type="match status" value="1"/>
</dbReference>
<dbReference type="GO" id="GO:0003677">
    <property type="term" value="F:DNA binding"/>
    <property type="evidence" value="ECO:0007669"/>
    <property type="project" value="UniProtKB-UniRule"/>
</dbReference>
<keyword evidence="8" id="KW-1185">Reference proteome</keyword>
<evidence type="ECO:0000259" key="5">
    <source>
        <dbReference type="PROSITE" id="PS50960"/>
    </source>
</evidence>
<dbReference type="OrthoDB" id="10031330at2759"/>
<keyword evidence="3 4" id="KW-0539">Nucleus</keyword>